<dbReference type="Pfam" id="PF01610">
    <property type="entry name" value="DDE_Tnp_ISL3"/>
    <property type="match status" value="1"/>
</dbReference>
<keyword evidence="3" id="KW-1185">Reference proteome</keyword>
<gene>
    <name evidence="2" type="ORF">I8J31_18715</name>
</gene>
<sequence length="115" mass="13711">MPHAEKKIAFDHFHIAQSLTDALNETRKAELLKLEQNLKKEAYQTRYYWLKNPANLKEHHWKKLNELKDSFVNTTLFWYFKERARSIWKGNRVRGAKSSWVEWISLAKAAKIPAL</sequence>
<evidence type="ECO:0000259" key="1">
    <source>
        <dbReference type="Pfam" id="PF01610"/>
    </source>
</evidence>
<dbReference type="Proteomes" id="UP000628710">
    <property type="component" value="Unassembled WGS sequence"/>
</dbReference>
<feature type="domain" description="Transposase IS204/IS1001/IS1096/IS1165 DDE" evidence="1">
    <location>
        <begin position="2"/>
        <end position="114"/>
    </location>
</feature>
<evidence type="ECO:0000313" key="2">
    <source>
        <dbReference type="EMBL" id="MBJ7539713.1"/>
    </source>
</evidence>
<name>A0A934JS59_9GAMM</name>
<comment type="caution">
    <text evidence="2">The sequence shown here is derived from an EMBL/GenBank/DDBJ whole genome shotgun (WGS) entry which is preliminary data.</text>
</comment>
<dbReference type="EMBL" id="JAEMNX010000029">
    <property type="protein sequence ID" value="MBJ7539713.1"/>
    <property type="molecule type" value="Genomic_DNA"/>
</dbReference>
<reference evidence="2" key="1">
    <citation type="submission" date="2020-12" db="EMBL/GenBank/DDBJ databases">
        <title>Marinomonas arctica sp. nov., a psychrotolerant bacterium isolated from the Arctic.</title>
        <authorList>
            <person name="Zhang Y."/>
        </authorList>
    </citation>
    <scope>NUCLEOTIDE SEQUENCE</scope>
    <source>
        <strain evidence="2">C1424</strain>
    </source>
</reference>
<evidence type="ECO:0000313" key="3">
    <source>
        <dbReference type="Proteomes" id="UP000628710"/>
    </source>
</evidence>
<protein>
    <submittedName>
        <fullName evidence="2">Transposase</fullName>
    </submittedName>
</protein>
<dbReference type="AlphaFoldDB" id="A0A934JS59"/>
<proteinExistence type="predicted"/>
<organism evidence="2 3">
    <name type="scientific">Marinomonas transparens</name>
    <dbReference type="NCBI Taxonomy" id="2795388"/>
    <lineage>
        <taxon>Bacteria</taxon>
        <taxon>Pseudomonadati</taxon>
        <taxon>Pseudomonadota</taxon>
        <taxon>Gammaproteobacteria</taxon>
        <taxon>Oceanospirillales</taxon>
        <taxon>Oceanospirillaceae</taxon>
        <taxon>Marinomonas</taxon>
    </lineage>
</organism>
<dbReference type="InterPro" id="IPR002560">
    <property type="entry name" value="Transposase_DDE"/>
</dbReference>
<accession>A0A934JS59</accession>